<dbReference type="Pfam" id="PF02518">
    <property type="entry name" value="HATPase_c"/>
    <property type="match status" value="1"/>
</dbReference>
<organism evidence="5 6">
    <name type="scientific">Anaerosolibacter carboniphilus</name>
    <dbReference type="NCBI Taxonomy" id="1417629"/>
    <lineage>
        <taxon>Bacteria</taxon>
        <taxon>Bacillati</taxon>
        <taxon>Bacillota</taxon>
        <taxon>Clostridia</taxon>
        <taxon>Peptostreptococcales</taxon>
        <taxon>Thermotaleaceae</taxon>
        <taxon>Anaerosolibacter</taxon>
    </lineage>
</organism>
<gene>
    <name evidence="5" type="ORF">HNQ80_003250</name>
</gene>
<sequence>MNLFVIINETLFAAVESLIIILIYSILSNQRTFCRDNKLKTFVFTIFYMMFAYWATMYLPLGYHTLAIVIFASITLGIITETSLWTSVLIIIIAAIFIMASEGLLFLILSVFMKINISEIIHNPINKFKISLILKFFQVVLVIFGFKMKKSFFNNLTSDSNTSVISYFLLGTFLIGVLTFSISYAVSEKGNLVLYEGLLLGIFLTFIVIGVIVYRDMIKVWKIQQKYKLQEEYIKNIEETIGIVRREKHDFSNHINTVYALCMLNKDDTVERIKAYLDKLVHNMNASYRYYNTGDEYLDGLLAVKSNFAFTHNIHMDVDFEESLDKIRIDSYDLISITSNILDNGFDALLSQANDSLKIISICTYIEDDLFHLSIANNGPLIPTEFVEKIFENGFSTKLEDKEDHGLGLFITKKLVEKNKGKIMVNSSEAETEFLITFKMEKISHGDNSKKNYGFNYNE</sequence>
<dbReference type="Pfam" id="PF14689">
    <property type="entry name" value="SPOB_a"/>
    <property type="match status" value="1"/>
</dbReference>
<name>A0A841KTW4_9FIRM</name>
<dbReference type="EMBL" id="JACHEN010000020">
    <property type="protein sequence ID" value="MBB6217144.1"/>
    <property type="molecule type" value="Genomic_DNA"/>
</dbReference>
<dbReference type="PANTHER" id="PTHR40448">
    <property type="entry name" value="TWO-COMPONENT SENSOR HISTIDINE KINASE"/>
    <property type="match status" value="1"/>
</dbReference>
<dbReference type="AlphaFoldDB" id="A0A841KTW4"/>
<dbReference type="SMART" id="SM00387">
    <property type="entry name" value="HATPase_c"/>
    <property type="match status" value="1"/>
</dbReference>
<feature type="transmembrane region" description="Helical" evidence="3">
    <location>
        <begin position="167"/>
        <end position="186"/>
    </location>
</feature>
<evidence type="ECO:0000256" key="1">
    <source>
        <dbReference type="ARBA" id="ARBA00022777"/>
    </source>
</evidence>
<dbReference type="GO" id="GO:0042802">
    <property type="term" value="F:identical protein binding"/>
    <property type="evidence" value="ECO:0007669"/>
    <property type="project" value="TreeGrafter"/>
</dbReference>
<dbReference type="GO" id="GO:0016301">
    <property type="term" value="F:kinase activity"/>
    <property type="evidence" value="ECO:0007669"/>
    <property type="project" value="UniProtKB-KW"/>
</dbReference>
<dbReference type="InterPro" id="IPR036890">
    <property type="entry name" value="HATPase_C_sf"/>
</dbReference>
<dbReference type="Proteomes" id="UP000579281">
    <property type="component" value="Unassembled WGS sequence"/>
</dbReference>
<evidence type="ECO:0000313" key="6">
    <source>
        <dbReference type="Proteomes" id="UP000579281"/>
    </source>
</evidence>
<keyword evidence="6" id="KW-1185">Reference proteome</keyword>
<feature type="transmembrane region" description="Helical" evidence="3">
    <location>
        <begin position="6"/>
        <end position="27"/>
    </location>
</feature>
<proteinExistence type="predicted"/>
<feature type="transmembrane region" description="Helical" evidence="3">
    <location>
        <begin position="128"/>
        <end position="146"/>
    </location>
</feature>
<dbReference type="InterPro" id="IPR039506">
    <property type="entry name" value="SPOB_a"/>
</dbReference>
<protein>
    <recommendedName>
        <fullName evidence="4">Histidine kinase domain-containing protein</fullName>
    </recommendedName>
</protein>
<dbReference type="Gene3D" id="3.30.565.10">
    <property type="entry name" value="Histidine kinase-like ATPase, C-terminal domain"/>
    <property type="match status" value="1"/>
</dbReference>
<dbReference type="PROSITE" id="PS50109">
    <property type="entry name" value="HIS_KIN"/>
    <property type="match status" value="1"/>
</dbReference>
<reference evidence="5 6" key="1">
    <citation type="submission" date="2020-08" db="EMBL/GenBank/DDBJ databases">
        <title>Genomic Encyclopedia of Type Strains, Phase IV (KMG-IV): sequencing the most valuable type-strain genomes for metagenomic binning, comparative biology and taxonomic classification.</title>
        <authorList>
            <person name="Goeker M."/>
        </authorList>
    </citation>
    <scope>NUCLEOTIDE SEQUENCE [LARGE SCALE GENOMIC DNA]</scope>
    <source>
        <strain evidence="5 6">DSM 103526</strain>
    </source>
</reference>
<dbReference type="SUPFAM" id="SSF55874">
    <property type="entry name" value="ATPase domain of HSP90 chaperone/DNA topoisomerase II/histidine kinase"/>
    <property type="match status" value="1"/>
</dbReference>
<dbReference type="InterPro" id="IPR005467">
    <property type="entry name" value="His_kinase_dom"/>
</dbReference>
<feature type="domain" description="Histidine kinase" evidence="4">
    <location>
        <begin position="313"/>
        <end position="442"/>
    </location>
</feature>
<feature type="transmembrane region" description="Helical" evidence="3">
    <location>
        <begin position="61"/>
        <end position="80"/>
    </location>
</feature>
<keyword evidence="3" id="KW-1133">Transmembrane helix</keyword>
<feature type="transmembrane region" description="Helical" evidence="3">
    <location>
        <begin position="192"/>
        <end position="214"/>
    </location>
</feature>
<evidence type="ECO:0000256" key="3">
    <source>
        <dbReference type="SAM" id="Phobius"/>
    </source>
</evidence>
<keyword evidence="3" id="KW-0472">Membrane</keyword>
<accession>A0A841KTW4</accession>
<keyword evidence="2" id="KW-0902">Two-component regulatory system</keyword>
<evidence type="ECO:0000256" key="2">
    <source>
        <dbReference type="ARBA" id="ARBA00023012"/>
    </source>
</evidence>
<comment type="caution">
    <text evidence="5">The sequence shown here is derived from an EMBL/GenBank/DDBJ whole genome shotgun (WGS) entry which is preliminary data.</text>
</comment>
<dbReference type="RefSeq" id="WP_184311653.1">
    <property type="nucleotide sequence ID" value="NZ_JACHEN010000020.1"/>
</dbReference>
<dbReference type="GO" id="GO:0000160">
    <property type="term" value="P:phosphorelay signal transduction system"/>
    <property type="evidence" value="ECO:0007669"/>
    <property type="project" value="UniProtKB-KW"/>
</dbReference>
<dbReference type="Gene3D" id="1.10.287.130">
    <property type="match status" value="1"/>
</dbReference>
<dbReference type="PANTHER" id="PTHR40448:SF1">
    <property type="entry name" value="TWO-COMPONENT SENSOR HISTIDINE KINASE"/>
    <property type="match status" value="1"/>
</dbReference>
<keyword evidence="1" id="KW-0418">Kinase</keyword>
<feature type="transmembrane region" description="Helical" evidence="3">
    <location>
        <begin position="87"/>
        <end position="108"/>
    </location>
</feature>
<keyword evidence="1" id="KW-0808">Transferase</keyword>
<keyword evidence="3" id="KW-0812">Transmembrane</keyword>
<evidence type="ECO:0000259" key="4">
    <source>
        <dbReference type="PROSITE" id="PS50109"/>
    </source>
</evidence>
<evidence type="ECO:0000313" key="5">
    <source>
        <dbReference type="EMBL" id="MBB6217144.1"/>
    </source>
</evidence>
<dbReference type="InterPro" id="IPR003594">
    <property type="entry name" value="HATPase_dom"/>
</dbReference>